<dbReference type="EMBL" id="VYYT01000175">
    <property type="protein sequence ID" value="KAK2760078.1"/>
    <property type="molecule type" value="Genomic_DNA"/>
</dbReference>
<evidence type="ECO:0000256" key="1">
    <source>
        <dbReference type="SAM" id="Phobius"/>
    </source>
</evidence>
<evidence type="ECO:0000313" key="2">
    <source>
        <dbReference type="EMBL" id="KAK2760078.1"/>
    </source>
</evidence>
<protein>
    <submittedName>
        <fullName evidence="2">Uncharacterized protein</fullName>
    </submittedName>
</protein>
<dbReference type="AlphaFoldDB" id="A0AAE0D634"/>
<accession>A0AAE0D634</accession>
<keyword evidence="3" id="KW-1185">Reference proteome</keyword>
<evidence type="ECO:0000313" key="3">
    <source>
        <dbReference type="Proteomes" id="UP001281614"/>
    </source>
</evidence>
<dbReference type="Proteomes" id="UP001281614">
    <property type="component" value="Unassembled WGS sequence"/>
</dbReference>
<keyword evidence="1" id="KW-1133">Transmembrane helix</keyword>
<keyword evidence="1" id="KW-0472">Membrane</keyword>
<proteinExistence type="predicted"/>
<gene>
    <name evidence="2" type="ORF">CKAH01_16574</name>
</gene>
<comment type="caution">
    <text evidence="2">The sequence shown here is derived from an EMBL/GenBank/DDBJ whole genome shotgun (WGS) entry which is preliminary data.</text>
</comment>
<feature type="transmembrane region" description="Helical" evidence="1">
    <location>
        <begin position="89"/>
        <end position="108"/>
    </location>
</feature>
<keyword evidence="1" id="KW-0812">Transmembrane</keyword>
<sequence length="120" mass="13211">MVASLVPYRGTWSFSSHVRPERCFVPVGTGPLNCPSTAHARDRYHRREAFYGLNATLRRHSGAVAVCTVSFSVFSDTLSCPAQVDRGQCLVVCFAGMLLLLLLLRLRLSMDTRCASLTSC</sequence>
<reference evidence="2" key="1">
    <citation type="submission" date="2023-02" db="EMBL/GenBank/DDBJ databases">
        <title>Colletotrichum kahawae CIFC_Que2 genome sequencing and assembly.</title>
        <authorList>
            <person name="Baroncelli R."/>
        </authorList>
    </citation>
    <scope>NUCLEOTIDE SEQUENCE</scope>
    <source>
        <strain evidence="2">CIFC_Que2</strain>
    </source>
</reference>
<organism evidence="2 3">
    <name type="scientific">Colletotrichum kahawae</name>
    <name type="common">Coffee berry disease fungus</name>
    <dbReference type="NCBI Taxonomy" id="34407"/>
    <lineage>
        <taxon>Eukaryota</taxon>
        <taxon>Fungi</taxon>
        <taxon>Dikarya</taxon>
        <taxon>Ascomycota</taxon>
        <taxon>Pezizomycotina</taxon>
        <taxon>Sordariomycetes</taxon>
        <taxon>Hypocreomycetidae</taxon>
        <taxon>Glomerellales</taxon>
        <taxon>Glomerellaceae</taxon>
        <taxon>Colletotrichum</taxon>
        <taxon>Colletotrichum gloeosporioides species complex</taxon>
    </lineage>
</organism>
<name>A0AAE0D634_COLKA</name>